<keyword evidence="5 8" id="KW-0805">Transcription regulation</keyword>
<protein>
    <recommendedName>
        <fullName evidence="8">Trp operon repressor homolog</fullName>
    </recommendedName>
</protein>
<reference evidence="9 10" key="1">
    <citation type="submission" date="2018-12" db="EMBL/GenBank/DDBJ databases">
        <authorList>
            <consortium name="Pathogen Informatics"/>
        </authorList>
    </citation>
    <scope>NUCLEOTIDE SEQUENCE [LARGE SCALE GENOMIC DNA]</scope>
    <source>
        <strain evidence="9 10">NCTC12871</strain>
    </source>
</reference>
<dbReference type="HAMAP" id="MF_00475">
    <property type="entry name" value="Trp_repressor"/>
    <property type="match status" value="1"/>
</dbReference>
<evidence type="ECO:0000256" key="5">
    <source>
        <dbReference type="ARBA" id="ARBA00023015"/>
    </source>
</evidence>
<feature type="DNA-binding region" evidence="8">
    <location>
        <begin position="59"/>
        <end position="82"/>
    </location>
</feature>
<dbReference type="PIRSF" id="PIRSF003196">
    <property type="entry name" value="Trp_repressor"/>
    <property type="match status" value="1"/>
</dbReference>
<evidence type="ECO:0000313" key="10">
    <source>
        <dbReference type="Proteomes" id="UP000279799"/>
    </source>
</evidence>
<organism evidence="9 10">
    <name type="scientific">Actinobacillus delphinicola</name>
    <dbReference type="NCBI Taxonomy" id="51161"/>
    <lineage>
        <taxon>Bacteria</taxon>
        <taxon>Pseudomonadati</taxon>
        <taxon>Pseudomonadota</taxon>
        <taxon>Gammaproteobacteria</taxon>
        <taxon>Pasteurellales</taxon>
        <taxon>Pasteurellaceae</taxon>
        <taxon>Actinobacillus</taxon>
    </lineage>
</organism>
<evidence type="ECO:0000256" key="3">
    <source>
        <dbReference type="ARBA" id="ARBA00022490"/>
    </source>
</evidence>
<accession>A0A448TRL4</accession>
<evidence type="ECO:0000256" key="8">
    <source>
        <dbReference type="HAMAP-Rule" id="MF_00475"/>
    </source>
</evidence>
<dbReference type="AlphaFoldDB" id="A0A448TRL4"/>
<dbReference type="OrthoDB" id="5704033at2"/>
<dbReference type="GO" id="GO:0003700">
    <property type="term" value="F:DNA-binding transcription factor activity"/>
    <property type="evidence" value="ECO:0007669"/>
    <property type="project" value="UniProtKB-UniRule"/>
</dbReference>
<comment type="similarity">
    <text evidence="2 8">Belongs to the TrpR family.</text>
</comment>
<dbReference type="SUPFAM" id="SSF48295">
    <property type="entry name" value="TrpR-like"/>
    <property type="match status" value="1"/>
</dbReference>
<dbReference type="Proteomes" id="UP000279799">
    <property type="component" value="Chromosome"/>
</dbReference>
<evidence type="ECO:0000256" key="2">
    <source>
        <dbReference type="ARBA" id="ARBA00007027"/>
    </source>
</evidence>
<dbReference type="PANTHER" id="PTHR38025">
    <property type="entry name" value="TRP OPERON REPRESSOR"/>
    <property type="match status" value="1"/>
</dbReference>
<keyword evidence="4 8" id="KW-0678">Repressor</keyword>
<dbReference type="InterPro" id="IPR000831">
    <property type="entry name" value="Trp_repress"/>
</dbReference>
<keyword evidence="10" id="KW-1185">Reference proteome</keyword>
<evidence type="ECO:0000256" key="4">
    <source>
        <dbReference type="ARBA" id="ARBA00022491"/>
    </source>
</evidence>
<dbReference type="GO" id="GO:0045892">
    <property type="term" value="P:negative regulation of DNA-templated transcription"/>
    <property type="evidence" value="ECO:0007669"/>
    <property type="project" value="UniProtKB-UniRule"/>
</dbReference>
<dbReference type="KEGG" id="adp:NCTC12871_00078"/>
<keyword evidence="7 8" id="KW-0804">Transcription</keyword>
<dbReference type="Pfam" id="PF01371">
    <property type="entry name" value="Trp_repressor"/>
    <property type="match status" value="1"/>
</dbReference>
<evidence type="ECO:0000256" key="1">
    <source>
        <dbReference type="ARBA" id="ARBA00004496"/>
    </source>
</evidence>
<sequence>MYISKDLATWQTLLDFVERASHEGKLSETLTLLLTPDERDTLSLRLQIITKLLEKNASQREIQQELKTSVATITRGSNMIKSMPPEFLEWVRETLRK</sequence>
<dbReference type="GO" id="GO:0043565">
    <property type="term" value="F:sequence-specific DNA binding"/>
    <property type="evidence" value="ECO:0007669"/>
    <property type="project" value="UniProtKB-UniRule"/>
</dbReference>
<dbReference type="NCBIfam" id="TIGR01321">
    <property type="entry name" value="TrpR"/>
    <property type="match status" value="1"/>
</dbReference>
<evidence type="ECO:0000313" key="9">
    <source>
        <dbReference type="EMBL" id="VEJ08674.1"/>
    </source>
</evidence>
<dbReference type="InterPro" id="IPR013335">
    <property type="entry name" value="Trp_repress_bac"/>
</dbReference>
<name>A0A448TRL4_9PAST</name>
<proteinExistence type="inferred from homology"/>
<comment type="subcellular location">
    <subcellularLocation>
        <location evidence="1 8">Cytoplasm</location>
    </subcellularLocation>
</comment>
<dbReference type="EMBL" id="LR134510">
    <property type="protein sequence ID" value="VEJ08674.1"/>
    <property type="molecule type" value="Genomic_DNA"/>
</dbReference>
<comment type="function">
    <text evidence="8">This protein is an aporepressor. When complexed with L-tryptophan it binds the operator region of the trp operon and prevents the initiation of transcription.</text>
</comment>
<evidence type="ECO:0000256" key="7">
    <source>
        <dbReference type="ARBA" id="ARBA00023163"/>
    </source>
</evidence>
<keyword evidence="6 8" id="KW-0238">DNA-binding</keyword>
<comment type="subunit">
    <text evidence="8">Homodimer.</text>
</comment>
<dbReference type="InterPro" id="IPR010921">
    <property type="entry name" value="Trp_repressor/repl_initiator"/>
</dbReference>
<dbReference type="PANTHER" id="PTHR38025:SF1">
    <property type="entry name" value="TRP OPERON REPRESSOR"/>
    <property type="match status" value="1"/>
</dbReference>
<dbReference type="GO" id="GO:0005737">
    <property type="term" value="C:cytoplasm"/>
    <property type="evidence" value="ECO:0007669"/>
    <property type="project" value="UniProtKB-SubCell"/>
</dbReference>
<dbReference type="RefSeq" id="WP_126597952.1">
    <property type="nucleotide sequence ID" value="NZ_LR134510.1"/>
</dbReference>
<dbReference type="Gene3D" id="1.10.1270.10">
    <property type="entry name" value="TrpR-like"/>
    <property type="match status" value="1"/>
</dbReference>
<evidence type="ECO:0000256" key="6">
    <source>
        <dbReference type="ARBA" id="ARBA00023125"/>
    </source>
</evidence>
<keyword evidence="3 8" id="KW-0963">Cytoplasm</keyword>
<dbReference type="InterPro" id="IPR038116">
    <property type="entry name" value="TrpR-like_sf"/>
</dbReference>
<gene>
    <name evidence="8 9" type="primary">trpR</name>
    <name evidence="9" type="ORF">NCTC12871_00078</name>
</gene>